<feature type="compositionally biased region" description="Basic and acidic residues" evidence="1">
    <location>
        <begin position="1"/>
        <end position="17"/>
    </location>
</feature>
<dbReference type="GeneID" id="17320876"/>
<organism evidence="2 3">
    <name type="scientific">Chondrus crispus</name>
    <name type="common">Carrageen Irish moss</name>
    <name type="synonym">Polymorpha crispa</name>
    <dbReference type="NCBI Taxonomy" id="2769"/>
    <lineage>
        <taxon>Eukaryota</taxon>
        <taxon>Rhodophyta</taxon>
        <taxon>Florideophyceae</taxon>
        <taxon>Rhodymeniophycidae</taxon>
        <taxon>Gigartinales</taxon>
        <taxon>Gigartinaceae</taxon>
        <taxon>Chondrus</taxon>
    </lineage>
</organism>
<gene>
    <name evidence="2" type="ORF">CHC_T00001947001</name>
</gene>
<evidence type="ECO:0000313" key="2">
    <source>
        <dbReference type="EMBL" id="CDF33360.1"/>
    </source>
</evidence>
<keyword evidence="3" id="KW-1185">Reference proteome</keyword>
<evidence type="ECO:0000256" key="1">
    <source>
        <dbReference type="SAM" id="MobiDB-lite"/>
    </source>
</evidence>
<name>R7Q7B5_CHOCR</name>
<reference evidence="3" key="1">
    <citation type="journal article" date="2013" name="Proc. Natl. Acad. Sci. U.S.A.">
        <title>Genome structure and metabolic features in the red seaweed Chondrus crispus shed light on evolution of the Archaeplastida.</title>
        <authorList>
            <person name="Collen J."/>
            <person name="Porcel B."/>
            <person name="Carre W."/>
            <person name="Ball S.G."/>
            <person name="Chaparro C."/>
            <person name="Tonon T."/>
            <person name="Barbeyron T."/>
            <person name="Michel G."/>
            <person name="Noel B."/>
            <person name="Valentin K."/>
            <person name="Elias M."/>
            <person name="Artiguenave F."/>
            <person name="Arun A."/>
            <person name="Aury J.M."/>
            <person name="Barbosa-Neto J.F."/>
            <person name="Bothwell J.H."/>
            <person name="Bouget F.Y."/>
            <person name="Brillet L."/>
            <person name="Cabello-Hurtado F."/>
            <person name="Capella-Gutierrez S."/>
            <person name="Charrier B."/>
            <person name="Cladiere L."/>
            <person name="Cock J.M."/>
            <person name="Coelho S.M."/>
            <person name="Colleoni C."/>
            <person name="Czjzek M."/>
            <person name="Da Silva C."/>
            <person name="Delage L."/>
            <person name="Denoeud F."/>
            <person name="Deschamps P."/>
            <person name="Dittami S.M."/>
            <person name="Gabaldon T."/>
            <person name="Gachon C.M."/>
            <person name="Groisillier A."/>
            <person name="Herve C."/>
            <person name="Jabbari K."/>
            <person name="Katinka M."/>
            <person name="Kloareg B."/>
            <person name="Kowalczyk N."/>
            <person name="Labadie K."/>
            <person name="Leblanc C."/>
            <person name="Lopez P.J."/>
            <person name="McLachlan D.H."/>
            <person name="Meslet-Cladiere L."/>
            <person name="Moustafa A."/>
            <person name="Nehr Z."/>
            <person name="Nyvall Collen P."/>
            <person name="Panaud O."/>
            <person name="Partensky F."/>
            <person name="Poulain J."/>
            <person name="Rensing S.A."/>
            <person name="Rousvoal S."/>
            <person name="Samson G."/>
            <person name="Symeonidi A."/>
            <person name="Weissenbach J."/>
            <person name="Zambounis A."/>
            <person name="Wincker P."/>
            <person name="Boyen C."/>
        </authorList>
    </citation>
    <scope>NUCLEOTIDE SEQUENCE [LARGE SCALE GENOMIC DNA]</scope>
    <source>
        <strain evidence="3">cv. Stackhouse</strain>
    </source>
</reference>
<protein>
    <submittedName>
        <fullName evidence="2">Uncharacterized protein</fullName>
    </submittedName>
</protein>
<proteinExistence type="predicted"/>
<dbReference type="KEGG" id="ccp:CHC_T00001947001"/>
<dbReference type="RefSeq" id="XP_005713163.1">
    <property type="nucleotide sequence ID" value="XM_005713106.1"/>
</dbReference>
<accession>R7Q7B5</accession>
<evidence type="ECO:0000313" key="3">
    <source>
        <dbReference type="Proteomes" id="UP000012073"/>
    </source>
</evidence>
<dbReference type="Gramene" id="CDF33360">
    <property type="protein sequence ID" value="CDF33360"/>
    <property type="gene ID" value="CHC_T00001947001"/>
</dbReference>
<feature type="region of interest" description="Disordered" evidence="1">
    <location>
        <begin position="1"/>
        <end position="20"/>
    </location>
</feature>
<dbReference type="Proteomes" id="UP000012073">
    <property type="component" value="Unassembled WGS sequence"/>
</dbReference>
<dbReference type="AlphaFoldDB" id="R7Q7B5"/>
<sequence length="88" mass="9909">MFSPKQHKDARPHRPIDQHGLPRHLVVARYERLVRRKSRVAPLRRTSNLFTFLSTLCDSTLAIAVNYGVSQNINIVAPVGLGVPRLAL</sequence>
<dbReference type="EMBL" id="HG001642">
    <property type="protein sequence ID" value="CDF33360.1"/>
    <property type="molecule type" value="Genomic_DNA"/>
</dbReference>